<feature type="compositionally biased region" description="Low complexity" evidence="1">
    <location>
        <begin position="147"/>
        <end position="157"/>
    </location>
</feature>
<dbReference type="InterPro" id="IPR057989">
    <property type="entry name" value="TPR_RPAP1/MINIYO-like"/>
</dbReference>
<sequence>MSHLVGNILERKPSSQPASAPQVSTSARGGFPAAIHRSQSAFARSRLRKNNGSTTLNGSSAPPSVHSASGTAPLKPAPTTNGLLPSRSAPSTSSSWEEQMRRENDERIAGMTEEERMEGIQEVVSTFGPDIQDLMRTIRENRERRQSGSGAAASTSTEKVDDAVEVLPHKSAMSVDTAVAGRKHATPDDLRSRLEEGTLHSTAETCMMQSPSLQYPSLVAALPSPALSRSNTRPSSRADRRLRFAAVQPKDVHVYESAPPSPKRRLLALPPPEAGDDDAVSLGQFKVTSKSLPSSPTLVHSPLPSSSSHAPEKGTPEYIRRRFFPNVAADDPNLAWMESQPAVDPSAPKLRFDLHGAPIPPNVSSQLPTHLGLHHHAEGEHAGYTIDDVFLLCRSTVPAQRATMLGVLAGIIMRLAEAQRGLVDGMEELRGREEEIRARALAAGAEAMSERGSVGARAVELVWATIVGWDVSATQVDGVELEAPGDSSIASLPIEPFLERIAALFKQRDLGPAPLAQLLAVLVRLAKHNDKWAEAIAGDAGLLSNVMSLFVLTPYPPRDGVSLPQPLALDLLYALASASRTAAQAIVGPADALLRFLTSTPDDSVYERPLVDELLRATLRVYAGLAAYGLHAHLATTAAEPLTRITRYVLSSDTPRATLCAWARLYEAWITCAVDPHRTSPPHEILWSQVLGWGWMDDLAEATEKLTAVPADRPAWVALWMAQAAWLEGARVNGVRGGSEERNEAAVRLRPDFEEGGQAHAVVSAAVEIVRVQLSTDAPDIRQLGENLRVLTAAVRLLLSCLPSAPEEIADGPPFPLPFSFLSEASARLVGHVLWDRLDVNSPRNYSLHRLLSQYLAVYLQLSRRLPGVPSDLWLAQAFTMVTRFLPGDELAALGIVNDIVDLITPNWDQARGCSVPSAVWERGGLTVIQPFLRSALKPLTDVCIAPLNPTPSSIQQSTTLRLPKASGYRQHGLPASRNWMLSPLGQLLRSGTAPVFKSLPSDWDATETEIVRATLALTSIARDVLGRFLPARSALSREEAAFGCMQVFMLEHDQPQAQDNAEVFRDAVVGRLMDSLLEPYTIQAGWKEQDDIERVAVRFLGAGTPFFQFYQDFVGLYDAVSFAHQTFARLLLVPTSLRYVEDYRKLLWDDYGHLLRGIRCEAADVVAGSAEEYLEPIESSAVMLGAYLKCLIKSAPRGFVRWIAVHHVACNIWSDLRGETGSDERVNKLLQSMAAQASKEVLRDVVLYVRPEVGASWTPPLEGAEVTMSEDVRSERREYVRAVMAGSMQEALTQLLA</sequence>
<dbReference type="InterPro" id="IPR013929">
    <property type="entry name" value="RPAP1_C"/>
</dbReference>
<dbReference type="Proteomes" id="UP000007431">
    <property type="component" value="Unassembled WGS sequence"/>
</dbReference>
<evidence type="ECO:0000259" key="3">
    <source>
        <dbReference type="Pfam" id="PF25766"/>
    </source>
</evidence>
<accession>D8PZ45</accession>
<dbReference type="Pfam" id="PF08620">
    <property type="entry name" value="RPAP1_C"/>
    <property type="match status" value="1"/>
</dbReference>
<evidence type="ECO:0000259" key="2">
    <source>
        <dbReference type="Pfam" id="PF08620"/>
    </source>
</evidence>
<feature type="domain" description="RPAP1/MINIYO-like TPR repeats" evidence="3">
    <location>
        <begin position="1007"/>
        <end position="1209"/>
    </location>
</feature>
<feature type="region of interest" description="Disordered" evidence="1">
    <location>
        <begin position="139"/>
        <end position="162"/>
    </location>
</feature>
<dbReference type="OMA" id="GKPMSAF"/>
<gene>
    <name evidence="4" type="ORF">SCHCODRAFT_66446</name>
</gene>
<organism evidence="5">
    <name type="scientific">Schizophyllum commune (strain H4-8 / FGSC 9210)</name>
    <name type="common">Split gill fungus</name>
    <dbReference type="NCBI Taxonomy" id="578458"/>
    <lineage>
        <taxon>Eukaryota</taxon>
        <taxon>Fungi</taxon>
        <taxon>Dikarya</taxon>
        <taxon>Basidiomycota</taxon>
        <taxon>Agaricomycotina</taxon>
        <taxon>Agaricomycetes</taxon>
        <taxon>Agaricomycetidae</taxon>
        <taxon>Agaricales</taxon>
        <taxon>Schizophyllaceae</taxon>
        <taxon>Schizophyllum</taxon>
    </lineage>
</organism>
<feature type="compositionally biased region" description="Low complexity" evidence="1">
    <location>
        <begin position="291"/>
        <end position="308"/>
    </location>
</feature>
<feature type="compositionally biased region" description="Basic and acidic residues" evidence="1">
    <location>
        <begin position="98"/>
        <end position="116"/>
    </location>
</feature>
<dbReference type="GO" id="GO:0006366">
    <property type="term" value="P:transcription by RNA polymerase II"/>
    <property type="evidence" value="ECO:0007669"/>
    <property type="project" value="InterPro"/>
</dbReference>
<dbReference type="InParanoid" id="D8PZ45"/>
<evidence type="ECO:0000313" key="5">
    <source>
        <dbReference type="Proteomes" id="UP000007431"/>
    </source>
</evidence>
<feature type="compositionally biased region" description="Low complexity" evidence="1">
    <location>
        <begin position="14"/>
        <end position="27"/>
    </location>
</feature>
<dbReference type="PANTHER" id="PTHR21483">
    <property type="entry name" value="RNA POLYMERASE II-ASSOCIATED PROTEIN 1"/>
    <property type="match status" value="1"/>
</dbReference>
<feature type="domain" description="RPAP1 C-terminal" evidence="2">
    <location>
        <begin position="350"/>
        <end position="415"/>
    </location>
</feature>
<feature type="compositionally biased region" description="Polar residues" evidence="1">
    <location>
        <begin position="50"/>
        <end position="70"/>
    </location>
</feature>
<keyword evidence="5" id="KW-1185">Reference proteome</keyword>
<proteinExistence type="predicted"/>
<reference evidence="4 5" key="1">
    <citation type="journal article" date="2010" name="Nat. Biotechnol.">
        <title>Genome sequence of the model mushroom Schizophyllum commune.</title>
        <authorList>
            <person name="Ohm R.A."/>
            <person name="de Jong J.F."/>
            <person name="Lugones L.G."/>
            <person name="Aerts A."/>
            <person name="Kothe E."/>
            <person name="Stajich J.E."/>
            <person name="de Vries R.P."/>
            <person name="Record E."/>
            <person name="Levasseur A."/>
            <person name="Baker S.E."/>
            <person name="Bartholomew K.A."/>
            <person name="Coutinho P.M."/>
            <person name="Erdmann S."/>
            <person name="Fowler T.J."/>
            <person name="Gathman A.C."/>
            <person name="Lombard V."/>
            <person name="Henrissat B."/>
            <person name="Knabe N."/>
            <person name="Kuees U."/>
            <person name="Lilly W.W."/>
            <person name="Lindquist E."/>
            <person name="Lucas S."/>
            <person name="Magnuson J.K."/>
            <person name="Piumi F."/>
            <person name="Raudaskoski M."/>
            <person name="Salamov A."/>
            <person name="Schmutz J."/>
            <person name="Schwarze F.W.M.R."/>
            <person name="vanKuyk P.A."/>
            <person name="Horton J.S."/>
            <person name="Grigoriev I.V."/>
            <person name="Woesten H.A.B."/>
        </authorList>
    </citation>
    <scope>NUCLEOTIDE SEQUENCE [LARGE SCALE GENOMIC DNA]</scope>
    <source>
        <strain evidence="5">H4-8 / FGSC 9210</strain>
    </source>
</reference>
<dbReference type="eggNOG" id="KOG1894">
    <property type="taxonomic scope" value="Eukaryota"/>
</dbReference>
<dbReference type="VEuPathDB" id="FungiDB:SCHCODRAFT_02568452"/>
<feature type="compositionally biased region" description="Low complexity" evidence="1">
    <location>
        <begin position="86"/>
        <end position="95"/>
    </location>
</feature>
<dbReference type="EMBL" id="GL377304">
    <property type="protein sequence ID" value="EFI99370.1"/>
    <property type="molecule type" value="Genomic_DNA"/>
</dbReference>
<dbReference type="STRING" id="578458.D8PZ45"/>
<feature type="region of interest" description="Disordered" evidence="1">
    <location>
        <begin position="225"/>
        <end position="315"/>
    </location>
</feature>
<dbReference type="InterPro" id="IPR039913">
    <property type="entry name" value="RPAP1/Rba50"/>
</dbReference>
<protein>
    <submittedName>
        <fullName evidence="4">Uncharacterized protein</fullName>
    </submittedName>
</protein>
<dbReference type="HOGENOM" id="CLU_006940_0_0_1"/>
<dbReference type="PANTHER" id="PTHR21483:SF18">
    <property type="entry name" value="RNA POLYMERASE II-ASSOCIATED PROTEIN 1"/>
    <property type="match status" value="1"/>
</dbReference>
<dbReference type="Pfam" id="PF25766">
    <property type="entry name" value="TPR_RPAP1"/>
    <property type="match status" value="1"/>
</dbReference>
<evidence type="ECO:0000256" key="1">
    <source>
        <dbReference type="SAM" id="MobiDB-lite"/>
    </source>
</evidence>
<feature type="region of interest" description="Disordered" evidence="1">
    <location>
        <begin position="1"/>
        <end position="116"/>
    </location>
</feature>
<name>D8PZ45_SCHCM</name>
<evidence type="ECO:0000313" key="4">
    <source>
        <dbReference type="EMBL" id="EFI99370.1"/>
    </source>
</evidence>